<dbReference type="RefSeq" id="WP_067155337.1">
    <property type="nucleotide sequence ID" value="NZ_CP014864.1"/>
</dbReference>
<evidence type="ECO:0000256" key="1">
    <source>
        <dbReference type="SAM" id="Phobius"/>
    </source>
</evidence>
<gene>
    <name evidence="3" type="ORF">A3224_12795</name>
    <name evidence="4" type="ORF">OQJ68_04660</name>
</gene>
<dbReference type="GeneID" id="76608921"/>
<dbReference type="EMBL" id="JAPHQB010000005">
    <property type="protein sequence ID" value="MCX2801075.1"/>
    <property type="molecule type" value="Genomic_DNA"/>
</dbReference>
<feature type="transmembrane region" description="Helical" evidence="1">
    <location>
        <begin position="6"/>
        <end position="23"/>
    </location>
</feature>
<dbReference type="KEGG" id="mthd:A3224_12795"/>
<name>A0A143HNQ0_MICTH</name>
<sequence length="120" mass="13090">MSLLVNLSGLALIAAIVWWFQLLKRSPAADKAAEAAALIVVRDGIYEPGCIRVAAGRETELRFLREDPSPCAEYVVFADLDISAQLAVGRETAVSLPPLTAGEYEFTCQMRMYRGTLVVT</sequence>
<evidence type="ECO:0000313" key="3">
    <source>
        <dbReference type="EMBL" id="AMX03339.1"/>
    </source>
</evidence>
<dbReference type="InterPro" id="IPR008972">
    <property type="entry name" value="Cupredoxin"/>
</dbReference>
<dbReference type="InterPro" id="IPR028096">
    <property type="entry name" value="EfeO_Cupredoxin"/>
</dbReference>
<dbReference type="Pfam" id="PF13473">
    <property type="entry name" value="Cupredoxin_1"/>
    <property type="match status" value="1"/>
</dbReference>
<dbReference type="OrthoDB" id="9800141at2"/>
<dbReference type="Proteomes" id="UP000076077">
    <property type="component" value="Chromosome"/>
</dbReference>
<proteinExistence type="predicted"/>
<reference evidence="4" key="3">
    <citation type="submission" date="2022-11" db="EMBL/GenBank/DDBJ databases">
        <title>Chitin-degrading and fungicidal potential of chitinolytic bacterial strains from marine environment of the Pacific Ocean regions.</title>
        <authorList>
            <person name="Pentekhina I."/>
            <person name="Nedashkovskaya O."/>
            <person name="Seitkalieva A."/>
            <person name="Podvolotskaya A."/>
            <person name="Tekutyeva L."/>
            <person name="Balabanova L."/>
        </authorList>
    </citation>
    <scope>NUCLEOTIDE SEQUENCE</scope>
    <source>
        <strain evidence="4">KMM 6838</strain>
    </source>
</reference>
<reference evidence="5" key="1">
    <citation type="submission" date="2016-03" db="EMBL/GenBank/DDBJ databases">
        <authorList>
            <person name="Lee Y.-S."/>
            <person name="Choi Y.-L."/>
        </authorList>
    </citation>
    <scope>NUCLEOTIDE SEQUENCE [LARGE SCALE GENOMIC DNA]</scope>
    <source>
        <strain evidence="5">DAU221</strain>
    </source>
</reference>
<keyword evidence="1" id="KW-0812">Transmembrane</keyword>
<accession>A0A143HNQ0</accession>
<protein>
    <submittedName>
        <fullName evidence="4">Cupredoxin domain-containing protein</fullName>
    </submittedName>
    <submittedName>
        <fullName evidence="3">Plastocyanin</fullName>
    </submittedName>
</protein>
<dbReference type="AlphaFoldDB" id="A0A143HNQ0"/>
<dbReference type="STRING" id="252514.A3224_12795"/>
<feature type="domain" description="EfeO-type cupredoxin-like" evidence="2">
    <location>
        <begin position="13"/>
        <end position="119"/>
    </location>
</feature>
<organism evidence="3 5">
    <name type="scientific">Microbulbifer thermotolerans</name>
    <dbReference type="NCBI Taxonomy" id="252514"/>
    <lineage>
        <taxon>Bacteria</taxon>
        <taxon>Pseudomonadati</taxon>
        <taxon>Pseudomonadota</taxon>
        <taxon>Gammaproteobacteria</taxon>
        <taxon>Cellvibrionales</taxon>
        <taxon>Microbulbiferaceae</taxon>
        <taxon>Microbulbifer</taxon>
    </lineage>
</organism>
<keyword evidence="1" id="KW-0472">Membrane</keyword>
<dbReference type="SUPFAM" id="SSF49503">
    <property type="entry name" value="Cupredoxins"/>
    <property type="match status" value="1"/>
</dbReference>
<keyword evidence="5" id="KW-1185">Reference proteome</keyword>
<keyword evidence="1" id="KW-1133">Transmembrane helix</keyword>
<dbReference type="Proteomes" id="UP001209730">
    <property type="component" value="Unassembled WGS sequence"/>
</dbReference>
<evidence type="ECO:0000313" key="5">
    <source>
        <dbReference type="Proteomes" id="UP000076077"/>
    </source>
</evidence>
<evidence type="ECO:0000313" key="4">
    <source>
        <dbReference type="EMBL" id="MCX2801075.1"/>
    </source>
</evidence>
<dbReference type="EMBL" id="CP014864">
    <property type="protein sequence ID" value="AMX03339.1"/>
    <property type="molecule type" value="Genomic_DNA"/>
</dbReference>
<reference evidence="3" key="2">
    <citation type="submission" date="2016-03" db="EMBL/GenBank/DDBJ databases">
        <authorList>
            <person name="Ploux O."/>
        </authorList>
    </citation>
    <scope>NUCLEOTIDE SEQUENCE [LARGE SCALE GENOMIC DNA]</scope>
    <source>
        <strain evidence="3">DAU221</strain>
    </source>
</reference>
<evidence type="ECO:0000259" key="2">
    <source>
        <dbReference type="Pfam" id="PF13473"/>
    </source>
</evidence>
<dbReference type="Gene3D" id="2.60.40.420">
    <property type="entry name" value="Cupredoxins - blue copper proteins"/>
    <property type="match status" value="1"/>
</dbReference>